<dbReference type="eggNOG" id="COG0329">
    <property type="taxonomic scope" value="Bacteria"/>
</dbReference>
<dbReference type="Proteomes" id="UP000005870">
    <property type="component" value="Chromosome"/>
</dbReference>
<dbReference type="KEGG" id="psd:DSC_06840"/>
<dbReference type="PRINTS" id="PR00146">
    <property type="entry name" value="DHPICSNTHASE"/>
</dbReference>
<evidence type="ECO:0000256" key="2">
    <source>
        <dbReference type="ARBA" id="ARBA00023270"/>
    </source>
</evidence>
<dbReference type="GO" id="GO:0019262">
    <property type="term" value="P:N-acetylneuraminate catabolic process"/>
    <property type="evidence" value="ECO:0007669"/>
    <property type="project" value="TreeGrafter"/>
</dbReference>
<evidence type="ECO:0000313" key="5">
    <source>
        <dbReference type="Proteomes" id="UP000005870"/>
    </source>
</evidence>
<reference evidence="4 5" key="1">
    <citation type="journal article" date="2012" name="J. Bacteriol.">
        <title>Complete Genome Sequence of the BTEX-Degrading Bacterium Pseudoxanthomonas spadix BD-a59.</title>
        <authorList>
            <person name="Lee S.H."/>
            <person name="Jin H.M."/>
            <person name="Lee H.J."/>
            <person name="Kim J.M."/>
            <person name="Jeon C.O."/>
        </authorList>
    </citation>
    <scope>NUCLEOTIDE SEQUENCE [LARGE SCALE GENOMIC DNA]</scope>
    <source>
        <strain evidence="4 5">BD-a59</strain>
    </source>
</reference>
<feature type="region of interest" description="Disordered" evidence="3">
    <location>
        <begin position="79"/>
        <end position="101"/>
    </location>
</feature>
<dbReference type="InterPro" id="IPR020624">
    <property type="entry name" value="Schiff_base-form_aldolases_CS"/>
</dbReference>
<dbReference type="EMBL" id="CP003093">
    <property type="protein sequence ID" value="AER56019.1"/>
    <property type="molecule type" value="Genomic_DNA"/>
</dbReference>
<dbReference type="HOGENOM" id="CLU_1979697_0_0_6"/>
<protein>
    <submittedName>
        <fullName evidence="4">Dihydrodipicolinate synthase</fullName>
    </submittedName>
</protein>
<dbReference type="Pfam" id="PF00701">
    <property type="entry name" value="DHDPS"/>
    <property type="match status" value="1"/>
</dbReference>
<dbReference type="PANTHER" id="PTHR42849:SF1">
    <property type="entry name" value="N-ACETYLNEURAMINATE LYASE"/>
    <property type="match status" value="1"/>
</dbReference>
<sequence>MSLPGCITALATPFSGAGTLDQDAWRGLLNLQLRGGVQGVVVAGSTGEAAALSDDQDRVLTCEAVQLVEGAMPVVAGTGPMNTGTIAQTRSGPPPAGGVAPAVRLAPQGDPAAASAWDAQLAEFHA</sequence>
<dbReference type="OrthoDB" id="9782828at2"/>
<dbReference type="PROSITE" id="PS00665">
    <property type="entry name" value="DHDPS_1"/>
    <property type="match status" value="1"/>
</dbReference>
<keyword evidence="5" id="KW-1185">Reference proteome</keyword>
<dbReference type="SUPFAM" id="SSF51569">
    <property type="entry name" value="Aldolase"/>
    <property type="match status" value="1"/>
</dbReference>
<dbReference type="InterPro" id="IPR013785">
    <property type="entry name" value="Aldolase_TIM"/>
</dbReference>
<organism evidence="4 5">
    <name type="scientific">Pseudoxanthomonas spadix (strain BD-a59)</name>
    <dbReference type="NCBI Taxonomy" id="1045855"/>
    <lineage>
        <taxon>Bacteria</taxon>
        <taxon>Pseudomonadati</taxon>
        <taxon>Pseudomonadota</taxon>
        <taxon>Gammaproteobacteria</taxon>
        <taxon>Lysobacterales</taxon>
        <taxon>Lysobacteraceae</taxon>
        <taxon>Pseudoxanthomonas</taxon>
    </lineage>
</organism>
<dbReference type="AlphaFoldDB" id="G7USE7"/>
<dbReference type="PANTHER" id="PTHR42849">
    <property type="entry name" value="N-ACETYLNEURAMINATE LYASE"/>
    <property type="match status" value="1"/>
</dbReference>
<dbReference type="Gene3D" id="3.20.20.70">
    <property type="entry name" value="Aldolase class I"/>
    <property type="match status" value="1"/>
</dbReference>
<proteinExistence type="predicted"/>
<evidence type="ECO:0000313" key="4">
    <source>
        <dbReference type="EMBL" id="AER56019.1"/>
    </source>
</evidence>
<keyword evidence="2" id="KW-0704">Schiff base</keyword>
<evidence type="ECO:0000256" key="1">
    <source>
        <dbReference type="ARBA" id="ARBA00023239"/>
    </source>
</evidence>
<gene>
    <name evidence="4" type="ordered locus">DSC_06840</name>
</gene>
<dbReference type="InterPro" id="IPR002220">
    <property type="entry name" value="DapA-like"/>
</dbReference>
<name>G7USE7_PSEUP</name>
<feature type="compositionally biased region" description="Polar residues" evidence="3">
    <location>
        <begin position="80"/>
        <end position="91"/>
    </location>
</feature>
<dbReference type="GO" id="GO:0005829">
    <property type="term" value="C:cytosol"/>
    <property type="evidence" value="ECO:0007669"/>
    <property type="project" value="TreeGrafter"/>
</dbReference>
<dbReference type="STRING" id="1045855.DSC_06840"/>
<keyword evidence="1" id="KW-0456">Lyase</keyword>
<evidence type="ECO:0000256" key="3">
    <source>
        <dbReference type="SAM" id="MobiDB-lite"/>
    </source>
</evidence>
<dbReference type="GO" id="GO:0008747">
    <property type="term" value="F:N-acetylneuraminate lyase activity"/>
    <property type="evidence" value="ECO:0007669"/>
    <property type="project" value="TreeGrafter"/>
</dbReference>
<accession>G7USE7</accession>